<organism evidence="1 2">
    <name type="scientific">Methylobacterium gossipiicola</name>
    <dbReference type="NCBI Taxonomy" id="582675"/>
    <lineage>
        <taxon>Bacteria</taxon>
        <taxon>Pseudomonadati</taxon>
        <taxon>Pseudomonadota</taxon>
        <taxon>Alphaproteobacteria</taxon>
        <taxon>Hyphomicrobiales</taxon>
        <taxon>Methylobacteriaceae</taxon>
        <taxon>Methylobacterium</taxon>
    </lineage>
</organism>
<evidence type="ECO:0000313" key="2">
    <source>
        <dbReference type="Proteomes" id="UP000199229"/>
    </source>
</evidence>
<sequence>MSALDRFAKVRALHERTDNPHERKVAATKMTALAREAGMTVAQAKRKLDAPPVVTPAQAAASAFNDFFNTPEMRAARAEREQEKQARRVEILAQYGSAEAVHAETDREAALRRACQPFTIWDNRPGYERTYTLSGWKYFDGRSKLPSAVLNAVKAAWPLPPTVKEAWAEYRAAEALDRDRQTMVEWEHYPELWVEVRRYVLEDLLDTLPASTIGDVLARLSWMENANEFGRSHSDLAAIYPTLRADIERMGECLQARETRDAA</sequence>
<evidence type="ECO:0000313" key="1">
    <source>
        <dbReference type="EMBL" id="SFH04823.1"/>
    </source>
</evidence>
<dbReference type="EMBL" id="FOPM01000027">
    <property type="protein sequence ID" value="SFH04823.1"/>
    <property type="molecule type" value="Genomic_DNA"/>
</dbReference>
<gene>
    <name evidence="1" type="ORF">SAMN05192565_12737</name>
</gene>
<dbReference type="STRING" id="582675.SAMN05192565_12737"/>
<proteinExistence type="predicted"/>
<accession>A0A1I2WU26</accession>
<dbReference type="OrthoDB" id="189843at2"/>
<dbReference type="RefSeq" id="WP_091974652.1">
    <property type="nucleotide sequence ID" value="NZ_FOPM01000027.1"/>
</dbReference>
<keyword evidence="2" id="KW-1185">Reference proteome</keyword>
<dbReference type="Proteomes" id="UP000199229">
    <property type="component" value="Unassembled WGS sequence"/>
</dbReference>
<reference evidence="2" key="1">
    <citation type="submission" date="2016-10" db="EMBL/GenBank/DDBJ databases">
        <authorList>
            <person name="Varghese N."/>
            <person name="Submissions S."/>
        </authorList>
    </citation>
    <scope>NUCLEOTIDE SEQUENCE [LARGE SCALE GENOMIC DNA]</scope>
    <source>
        <strain evidence="2">Gh-105</strain>
    </source>
</reference>
<name>A0A1I2WU26_9HYPH</name>
<dbReference type="AlphaFoldDB" id="A0A1I2WU26"/>
<protein>
    <submittedName>
        <fullName evidence="1">Uncharacterized protein</fullName>
    </submittedName>
</protein>